<sequence>MILSIDTFSEVLGLALLDRENKVRFFVNYYKPKPFSESIITEIDRLFKEFEINKKDLKAIAVNKGPGAYTGLRIGITAAKIISYALSIDIYSYESLYTMAYRYKHFNGRIISTIYAGKGEVYIRKFISNGKDLKPLTENLLIKKKELDKYIDKDALIIQKNLNDLLQNAKALNTSLALDGLFLSLEKNLKENPFTLEPVYLRKA</sequence>
<proteinExistence type="predicted"/>
<dbReference type="SUPFAM" id="SSF53067">
    <property type="entry name" value="Actin-like ATPase domain"/>
    <property type="match status" value="1"/>
</dbReference>
<name>A0A3M0BFS9_9AQUI</name>
<evidence type="ECO:0000313" key="3">
    <source>
        <dbReference type="Proteomes" id="UP000280842"/>
    </source>
</evidence>
<reference evidence="2 3" key="1">
    <citation type="submission" date="2018-10" db="EMBL/GenBank/DDBJ databases">
        <title>Genomic Encyclopedia of Archaeal and Bacterial Type Strains, Phase II (KMG-II): from individual species to whole genera.</title>
        <authorList>
            <person name="Goeker M."/>
        </authorList>
    </citation>
    <scope>NUCLEOTIDE SEQUENCE [LARGE SCALE GENOMIC DNA]</scope>
    <source>
        <strain evidence="2 3">VM1</strain>
    </source>
</reference>
<dbReference type="InterPro" id="IPR000905">
    <property type="entry name" value="Gcp-like_dom"/>
</dbReference>
<evidence type="ECO:0000259" key="1">
    <source>
        <dbReference type="Pfam" id="PF00814"/>
    </source>
</evidence>
<dbReference type="Gene3D" id="3.30.420.200">
    <property type="match status" value="1"/>
</dbReference>
<accession>A0A3M0BFS9</accession>
<protein>
    <submittedName>
        <fullName evidence="2">tRNA threonylcarbamoyl adenosine modification protein YeaZ</fullName>
    </submittedName>
</protein>
<dbReference type="NCBIfam" id="TIGR03725">
    <property type="entry name" value="T6A_YeaZ"/>
    <property type="match status" value="1"/>
</dbReference>
<gene>
    <name evidence="2" type="ORF">CLV39_1022</name>
</gene>
<dbReference type="GO" id="GO:0002949">
    <property type="term" value="P:tRNA threonylcarbamoyladenosine modification"/>
    <property type="evidence" value="ECO:0007669"/>
    <property type="project" value="InterPro"/>
</dbReference>
<dbReference type="Gene3D" id="3.30.420.40">
    <property type="match status" value="1"/>
</dbReference>
<feature type="domain" description="Gcp-like" evidence="1">
    <location>
        <begin position="35"/>
        <end position="159"/>
    </location>
</feature>
<dbReference type="InterPro" id="IPR022496">
    <property type="entry name" value="T6A_TsaB"/>
</dbReference>
<dbReference type="RefSeq" id="WP_121923151.1">
    <property type="nucleotide sequence ID" value="NZ_REFO01000012.1"/>
</dbReference>
<dbReference type="OrthoDB" id="9784166at2"/>
<dbReference type="AlphaFoldDB" id="A0A3M0BFS9"/>
<dbReference type="Proteomes" id="UP000280842">
    <property type="component" value="Unassembled WGS sequence"/>
</dbReference>
<dbReference type="EMBL" id="REFO01000012">
    <property type="protein sequence ID" value="RMA96011.1"/>
    <property type="molecule type" value="Genomic_DNA"/>
</dbReference>
<keyword evidence="3" id="KW-1185">Reference proteome</keyword>
<dbReference type="Pfam" id="PF00814">
    <property type="entry name" value="TsaD"/>
    <property type="match status" value="1"/>
</dbReference>
<evidence type="ECO:0000313" key="2">
    <source>
        <dbReference type="EMBL" id="RMA96011.1"/>
    </source>
</evidence>
<organism evidence="2 3">
    <name type="scientific">Hydrogenothermus marinus</name>
    <dbReference type="NCBI Taxonomy" id="133270"/>
    <lineage>
        <taxon>Bacteria</taxon>
        <taxon>Pseudomonadati</taxon>
        <taxon>Aquificota</taxon>
        <taxon>Aquificia</taxon>
        <taxon>Aquificales</taxon>
        <taxon>Hydrogenothermaceae</taxon>
        <taxon>Hydrogenothermus</taxon>
    </lineage>
</organism>
<dbReference type="InterPro" id="IPR043129">
    <property type="entry name" value="ATPase_NBD"/>
</dbReference>
<comment type="caution">
    <text evidence="2">The sequence shown here is derived from an EMBL/GenBank/DDBJ whole genome shotgun (WGS) entry which is preliminary data.</text>
</comment>